<dbReference type="RefSeq" id="WP_053053658.1">
    <property type="nucleotide sequence ID" value="NZ_BALE01000009.1"/>
</dbReference>
<comment type="pathway">
    <text evidence="2">Bacterial outer membrane biogenesis; LPS core biosynthesis.</text>
</comment>
<dbReference type="GO" id="GO:0005886">
    <property type="term" value="C:plasma membrane"/>
    <property type="evidence" value="ECO:0007669"/>
    <property type="project" value="TreeGrafter"/>
</dbReference>
<dbReference type="EMBL" id="BALE01000009">
    <property type="protein sequence ID" value="GAN53254.1"/>
    <property type="molecule type" value="Genomic_DNA"/>
</dbReference>
<comment type="caution">
    <text evidence="12">The sequence shown here is derived from an EMBL/GenBank/DDBJ whole genome shotgun (WGS) entry which is preliminary data.</text>
</comment>
<dbReference type="CDD" id="cd07983">
    <property type="entry name" value="LPLAT_DUF374-like"/>
    <property type="match status" value="1"/>
</dbReference>
<dbReference type="PANTHER" id="PTHR42755">
    <property type="entry name" value="3-DEOXY-MANNO-OCTULOSONATE CYTIDYLYLTRANSFERASE"/>
    <property type="match status" value="1"/>
</dbReference>
<feature type="domain" description="3-deoxy-D-manno-octulosonic-acid transferase N-terminal" evidence="11">
    <location>
        <begin position="276"/>
        <end position="452"/>
    </location>
</feature>
<evidence type="ECO:0000256" key="1">
    <source>
        <dbReference type="ARBA" id="ARBA00003394"/>
    </source>
</evidence>
<dbReference type="SUPFAM" id="SSF53756">
    <property type="entry name" value="UDP-Glycosyltransferase/glycogen phosphorylase"/>
    <property type="match status" value="1"/>
</dbReference>
<accession>A0A0D6MI00</accession>
<dbReference type="OrthoDB" id="9789797at2"/>
<proteinExistence type="predicted"/>
<dbReference type="Proteomes" id="UP000032679">
    <property type="component" value="Unassembled WGS sequence"/>
</dbReference>
<evidence type="ECO:0000256" key="6">
    <source>
        <dbReference type="ARBA" id="ARBA00031445"/>
    </source>
</evidence>
<organism evidence="12 13">
    <name type="scientific">Tanticharoenia sakaeratensis NBRC 103193</name>
    <dbReference type="NCBI Taxonomy" id="1231623"/>
    <lineage>
        <taxon>Bacteria</taxon>
        <taxon>Pseudomonadati</taxon>
        <taxon>Pseudomonadota</taxon>
        <taxon>Alphaproteobacteria</taxon>
        <taxon>Acetobacterales</taxon>
        <taxon>Acetobacteraceae</taxon>
        <taxon>Tanticharoenia</taxon>
    </lineage>
</organism>
<evidence type="ECO:0000256" key="7">
    <source>
        <dbReference type="ARBA" id="ARBA00049183"/>
    </source>
</evidence>
<comment type="function">
    <text evidence="1">Involved in lipopolysaccharide (LPS) biosynthesis. Catalyzes the transfer of 3-deoxy-D-manno-octulosonate (Kdo) residue(s) from CMP-Kdo to lipid IV(A), the tetraacyldisaccharide-1,4'-bisphosphate precursor of lipid A.</text>
</comment>
<dbReference type="STRING" id="1231623.Tasa_009_049"/>
<name>A0A0D6MI00_9PROT</name>
<evidence type="ECO:0000313" key="12">
    <source>
        <dbReference type="EMBL" id="GAN53254.1"/>
    </source>
</evidence>
<dbReference type="Pfam" id="PF04028">
    <property type="entry name" value="DUF374"/>
    <property type="match status" value="1"/>
</dbReference>
<evidence type="ECO:0000256" key="4">
    <source>
        <dbReference type="ARBA" id="ARBA00019077"/>
    </source>
</evidence>
<evidence type="ECO:0000256" key="2">
    <source>
        <dbReference type="ARBA" id="ARBA00004713"/>
    </source>
</evidence>
<dbReference type="GO" id="GO:0043842">
    <property type="term" value="F:Kdo transferase activity"/>
    <property type="evidence" value="ECO:0007669"/>
    <property type="project" value="UniProtKB-EC"/>
</dbReference>
<evidence type="ECO:0000313" key="13">
    <source>
        <dbReference type="Proteomes" id="UP000032679"/>
    </source>
</evidence>
<feature type="site" description="Transition state stabilizer" evidence="9">
    <location>
        <position position="452"/>
    </location>
</feature>
<dbReference type="GO" id="GO:0009244">
    <property type="term" value="P:lipopolysaccharide core region biosynthetic process"/>
    <property type="evidence" value="ECO:0007669"/>
    <property type="project" value="UniProtKB-UniPathway"/>
</dbReference>
<dbReference type="PANTHER" id="PTHR42755:SF1">
    <property type="entry name" value="3-DEOXY-D-MANNO-OCTULOSONIC ACID TRANSFERASE, MITOCHONDRIAL-RELATED"/>
    <property type="match status" value="1"/>
</dbReference>
<dbReference type="AlphaFoldDB" id="A0A0D6MI00"/>
<evidence type="ECO:0000256" key="3">
    <source>
        <dbReference type="ARBA" id="ARBA00012621"/>
    </source>
</evidence>
<feature type="site" description="Transition state stabilizer" evidence="9">
    <location>
        <position position="376"/>
    </location>
</feature>
<dbReference type="InterPro" id="IPR007172">
    <property type="entry name" value="DUF374"/>
</dbReference>
<feature type="domain" description="DUF374" evidence="10">
    <location>
        <begin position="91"/>
        <end position="158"/>
    </location>
</feature>
<evidence type="ECO:0000259" key="11">
    <source>
        <dbReference type="Pfam" id="PF04413"/>
    </source>
</evidence>
<evidence type="ECO:0000259" key="10">
    <source>
        <dbReference type="Pfam" id="PF04028"/>
    </source>
</evidence>
<evidence type="ECO:0000256" key="8">
    <source>
        <dbReference type="PIRSR" id="PIRSR639901-1"/>
    </source>
</evidence>
<dbReference type="InterPro" id="IPR038107">
    <property type="entry name" value="Glycos_transf_N_sf"/>
</dbReference>
<evidence type="ECO:0000256" key="5">
    <source>
        <dbReference type="ARBA" id="ARBA00022679"/>
    </source>
</evidence>
<sequence length="664" mass="71597">MDAGDIGSRADTEISLPRSGPDAIAVCVIRLYLDFALRTTRWRIEGHPDARALLTRSPAQADAGAVVAFWHQILPLTPALWSWARAIEPTLSLRVLISRNRDGRLISDIVAPWDIIGIAGSTSRRGKDKGGAQALRQATRALQAGMLVAITPDGPRGPLHHAQPGTLALARLGHRKIVPVGGAASGWRLGSWDRMVLPRPFGRGIFVCGQPLDDGCELAALETALKSTSESALHRHRVATRRLQDRAWAAFGTVAAPFLIALVQRRITRGREIRSRRRERLGFAAFPRPDGRLIWLHAASVGEAISLRPLLDALVAADPARTILVTTATVTGADIIESHARAHAGSIVHQFIPFDVPRWIGRFLDHWRPAAAILAESEIWPGLLGECRARGIPVAIVNGRMSERSWSHWTRLGRMTSAFFGDLAWVAARGPEDATRFRALGAREVLELGDLKKAAPPLAADPDDLAELRTFLTDRPLWLCAATHPGEEAVIRNAALRLRDRFPALLTIVVPRHPPRGAAVSAILDNAPRRSLGETPSEADFFWVADTLGELGLFYRLCPVAFVGNSLEVAPSGGGHNPYEPARLGSAVISGLRIENFKDAFAALGDAAILTRDDSLADSVAGLLADPSAASAMGARARERAGGNDATIASLVSRVDTMTREYGA</sequence>
<dbReference type="Gene3D" id="3.40.50.2000">
    <property type="entry name" value="Glycogen Phosphorylase B"/>
    <property type="match status" value="1"/>
</dbReference>
<reference evidence="12 13" key="1">
    <citation type="submission" date="2012-10" db="EMBL/GenBank/DDBJ databases">
        <title>Genome sequencing of Tanticharoenia sakaeratensis NBRC 103193.</title>
        <authorList>
            <person name="Azuma Y."/>
            <person name="Hadano H."/>
            <person name="Hirakawa H."/>
            <person name="Matsushita K."/>
        </authorList>
    </citation>
    <scope>NUCLEOTIDE SEQUENCE [LARGE SCALE GENOMIC DNA]</scope>
    <source>
        <strain evidence="12 13">NBRC 103193</strain>
    </source>
</reference>
<dbReference type="Pfam" id="PF04413">
    <property type="entry name" value="Glycos_transf_N"/>
    <property type="match status" value="1"/>
</dbReference>
<comment type="catalytic activity">
    <reaction evidence="7">
        <text>lipid IVA (E. coli) + CMP-3-deoxy-beta-D-manno-octulosonate = alpha-Kdo-(2-&gt;6)-lipid IVA (E. coli) + CMP + H(+)</text>
        <dbReference type="Rhea" id="RHEA:28066"/>
        <dbReference type="ChEBI" id="CHEBI:15378"/>
        <dbReference type="ChEBI" id="CHEBI:58603"/>
        <dbReference type="ChEBI" id="CHEBI:60364"/>
        <dbReference type="ChEBI" id="CHEBI:60377"/>
        <dbReference type="ChEBI" id="CHEBI:85987"/>
        <dbReference type="EC" id="2.4.99.12"/>
    </reaction>
</comment>
<dbReference type="Gene3D" id="3.40.50.11720">
    <property type="entry name" value="3-Deoxy-D-manno-octulosonic-acid transferase, N-terminal domain"/>
    <property type="match status" value="1"/>
</dbReference>
<feature type="active site" description="Proton acceptor" evidence="8">
    <location>
        <position position="303"/>
    </location>
</feature>
<keyword evidence="5 12" id="KW-0808">Transferase</keyword>
<protein>
    <recommendedName>
        <fullName evidence="4">3-deoxy-D-manno-octulosonic acid transferase</fullName>
        <ecNumber evidence="3">2.4.99.12</ecNumber>
    </recommendedName>
    <alternativeName>
        <fullName evidence="6">Lipid IV(A) 3-deoxy-D-manno-octulosonic acid transferase</fullName>
    </alternativeName>
</protein>
<gene>
    <name evidence="12" type="ORF">Tasa_009_049</name>
</gene>
<keyword evidence="13" id="KW-1185">Reference proteome</keyword>
<dbReference type="EC" id="2.4.99.12" evidence="3"/>
<dbReference type="GO" id="GO:0009245">
    <property type="term" value="P:lipid A biosynthetic process"/>
    <property type="evidence" value="ECO:0007669"/>
    <property type="project" value="TreeGrafter"/>
</dbReference>
<dbReference type="UniPathway" id="UPA00958"/>
<evidence type="ECO:0000256" key="9">
    <source>
        <dbReference type="PIRSR" id="PIRSR639901-2"/>
    </source>
</evidence>
<dbReference type="InterPro" id="IPR007507">
    <property type="entry name" value="Glycos_transf_N"/>
</dbReference>
<dbReference type="InterPro" id="IPR039901">
    <property type="entry name" value="Kdotransferase"/>
</dbReference>